<keyword evidence="3" id="KW-1185">Reference proteome</keyword>
<accession>A0A919PAX2</accession>
<keyword evidence="1" id="KW-1133">Transmembrane helix</keyword>
<feature type="transmembrane region" description="Helical" evidence="1">
    <location>
        <begin position="16"/>
        <end position="36"/>
    </location>
</feature>
<dbReference type="EMBL" id="BONO01000010">
    <property type="protein sequence ID" value="GIG36215.1"/>
    <property type="molecule type" value="Genomic_DNA"/>
</dbReference>
<dbReference type="Proteomes" id="UP000642125">
    <property type="component" value="Unassembled WGS sequence"/>
</dbReference>
<dbReference type="RefSeq" id="WP_203668243.1">
    <property type="nucleotide sequence ID" value="NZ_BONO01000010.1"/>
</dbReference>
<proteinExistence type="predicted"/>
<dbReference type="AlphaFoldDB" id="A0A919PAX2"/>
<keyword evidence="1" id="KW-0472">Membrane</keyword>
<name>A0A919PAX2_9CELL</name>
<organism evidence="2 3">
    <name type="scientific">Cellulomonas pakistanensis</name>
    <dbReference type="NCBI Taxonomy" id="992287"/>
    <lineage>
        <taxon>Bacteria</taxon>
        <taxon>Bacillati</taxon>
        <taxon>Actinomycetota</taxon>
        <taxon>Actinomycetes</taxon>
        <taxon>Micrococcales</taxon>
        <taxon>Cellulomonadaceae</taxon>
        <taxon>Cellulomonas</taxon>
    </lineage>
</organism>
<reference evidence="2" key="1">
    <citation type="submission" date="2021-01" db="EMBL/GenBank/DDBJ databases">
        <title>Whole genome shotgun sequence of Cellulomonas pakistanensis NBRC 110800.</title>
        <authorList>
            <person name="Komaki H."/>
            <person name="Tamura T."/>
        </authorList>
    </citation>
    <scope>NUCLEOTIDE SEQUENCE</scope>
    <source>
        <strain evidence="2">NBRC 110800</strain>
    </source>
</reference>
<feature type="transmembrane region" description="Helical" evidence="1">
    <location>
        <begin position="43"/>
        <end position="62"/>
    </location>
</feature>
<gene>
    <name evidence="2" type="ORF">Cpa01nite_15960</name>
</gene>
<sequence length="200" mass="21243">MTGGRVRVPKLTSRSGWRWTIATAVAVVAIGVYIGITQPENRIFVVTAFPAFFLFFAVLMWFSEWLDPTAGTLVRIRCRLWRTTVRLEPATSVSLVSNRGGTLLLRARPAQGRGLHVPVVARTDYVEKSQPPALLRQIADALEQHRAGGGRPVAVALRKQADHLEAGGTVASSPLAGLITTGMLTAAKAGGAGAIGGHLG</sequence>
<evidence type="ECO:0000313" key="3">
    <source>
        <dbReference type="Proteomes" id="UP000642125"/>
    </source>
</evidence>
<evidence type="ECO:0000256" key="1">
    <source>
        <dbReference type="SAM" id="Phobius"/>
    </source>
</evidence>
<comment type="caution">
    <text evidence="2">The sequence shown here is derived from an EMBL/GenBank/DDBJ whole genome shotgun (WGS) entry which is preliminary data.</text>
</comment>
<keyword evidence="1" id="KW-0812">Transmembrane</keyword>
<protein>
    <submittedName>
        <fullName evidence="2">Uncharacterized protein</fullName>
    </submittedName>
</protein>
<evidence type="ECO:0000313" key="2">
    <source>
        <dbReference type="EMBL" id="GIG36215.1"/>
    </source>
</evidence>